<evidence type="ECO:0000313" key="2">
    <source>
        <dbReference type="Proteomes" id="UP000007488"/>
    </source>
</evidence>
<accession>F0SXG1</accession>
<sequence>MLIAKDGISREIDKSRLQEYRNKGYVPVEAQEQVKERPLEKKNVEELKAYATENGIDISEAKNKTEILAILLSSEEKKGE</sequence>
<dbReference type="Proteomes" id="UP000007488">
    <property type="component" value="Chromosome"/>
</dbReference>
<dbReference type="RefSeq" id="WP_013623578.1">
    <property type="nucleotide sequence ID" value="NC_015172.1"/>
</dbReference>
<organism evidence="1 2">
    <name type="scientific">Syntrophobotulus glycolicus (strain DSM 8271 / FlGlyR)</name>
    <dbReference type="NCBI Taxonomy" id="645991"/>
    <lineage>
        <taxon>Bacteria</taxon>
        <taxon>Bacillati</taxon>
        <taxon>Bacillota</taxon>
        <taxon>Clostridia</taxon>
        <taxon>Eubacteriales</taxon>
        <taxon>Desulfitobacteriaceae</taxon>
        <taxon>Syntrophobotulus</taxon>
    </lineage>
</organism>
<dbReference type="KEGG" id="sgy:Sgly_0341"/>
<evidence type="ECO:0008006" key="3">
    <source>
        <dbReference type="Google" id="ProtNLM"/>
    </source>
</evidence>
<proteinExistence type="predicted"/>
<name>F0SXG1_SYNGF</name>
<evidence type="ECO:0000313" key="1">
    <source>
        <dbReference type="EMBL" id="ADY54707.1"/>
    </source>
</evidence>
<dbReference type="EMBL" id="CP002547">
    <property type="protein sequence ID" value="ADY54707.1"/>
    <property type="molecule type" value="Genomic_DNA"/>
</dbReference>
<dbReference type="AlphaFoldDB" id="F0SXG1"/>
<protein>
    <recommendedName>
        <fullName evidence="3">Rho termination factor N-terminal domain-containing protein</fullName>
    </recommendedName>
</protein>
<dbReference type="OrthoDB" id="5125755at2"/>
<keyword evidence="2" id="KW-1185">Reference proteome</keyword>
<reference evidence="1 2" key="1">
    <citation type="journal article" date="2011" name="Stand. Genomic Sci.">
        <title>Complete genome sequence of Syntrophobotulus glycolicus type strain (FlGlyR).</title>
        <authorList>
            <person name="Han C."/>
            <person name="Mwirichia R."/>
            <person name="Chertkov O."/>
            <person name="Held B."/>
            <person name="Lapidus A."/>
            <person name="Nolan M."/>
            <person name="Lucas S."/>
            <person name="Hammon N."/>
            <person name="Deshpande S."/>
            <person name="Cheng J.F."/>
            <person name="Tapia R."/>
            <person name="Goodwin L."/>
            <person name="Pitluck S."/>
            <person name="Huntemann M."/>
            <person name="Liolios K."/>
            <person name="Ivanova N."/>
            <person name="Pagani I."/>
            <person name="Mavromatis K."/>
            <person name="Ovchinikova G."/>
            <person name="Pati A."/>
            <person name="Chen A."/>
            <person name="Palaniappan K."/>
            <person name="Land M."/>
            <person name="Hauser L."/>
            <person name="Brambilla E.M."/>
            <person name="Rohde M."/>
            <person name="Spring S."/>
            <person name="Sikorski J."/>
            <person name="Goker M."/>
            <person name="Woyke T."/>
            <person name="Bristow J."/>
            <person name="Eisen J.A."/>
            <person name="Markowitz V."/>
            <person name="Hugenholtz P."/>
            <person name="Kyrpides N.C."/>
            <person name="Klenk H.P."/>
            <person name="Detter J.C."/>
        </authorList>
    </citation>
    <scope>NUCLEOTIDE SEQUENCE [LARGE SCALE GENOMIC DNA]</scope>
    <source>
        <strain evidence="2">DSM 8271 / FlGlyR</strain>
    </source>
</reference>
<reference evidence="2" key="2">
    <citation type="submission" date="2011-02" db="EMBL/GenBank/DDBJ databases">
        <title>The complete genome of Syntrophobotulus glycolicus DSM 8271.</title>
        <authorList>
            <person name="Lucas S."/>
            <person name="Copeland A."/>
            <person name="Lapidus A."/>
            <person name="Bruce D."/>
            <person name="Goodwin L."/>
            <person name="Pitluck S."/>
            <person name="Kyrpides N."/>
            <person name="Mavromatis K."/>
            <person name="Pagani I."/>
            <person name="Ivanova N."/>
            <person name="Mikhailova N."/>
            <person name="Chertkov O."/>
            <person name="Held B."/>
            <person name="Detter J.C."/>
            <person name="Tapia R."/>
            <person name="Han C."/>
            <person name="Land M."/>
            <person name="Hauser L."/>
            <person name="Markowitz V."/>
            <person name="Cheng J.-F."/>
            <person name="Hugenholtz P."/>
            <person name="Woyke T."/>
            <person name="Wu D."/>
            <person name="Spring S."/>
            <person name="Schroeder M."/>
            <person name="Brambilla E."/>
            <person name="Klenk H.-P."/>
            <person name="Eisen J.A."/>
        </authorList>
    </citation>
    <scope>NUCLEOTIDE SEQUENCE [LARGE SCALE GENOMIC DNA]</scope>
    <source>
        <strain evidence="2">DSM 8271 / FlGlyR</strain>
    </source>
</reference>
<dbReference type="HOGENOM" id="CLU_2588490_0_0_9"/>
<dbReference type="STRING" id="645991.Sgly_0341"/>
<gene>
    <name evidence="1" type="ordered locus">Sgly_0341</name>
</gene>